<keyword evidence="4" id="KW-1185">Reference proteome</keyword>
<organism evidence="3 4">
    <name type="scientific">Corallococcus llansteffanensis</name>
    <dbReference type="NCBI Taxonomy" id="2316731"/>
    <lineage>
        <taxon>Bacteria</taxon>
        <taxon>Pseudomonadati</taxon>
        <taxon>Myxococcota</taxon>
        <taxon>Myxococcia</taxon>
        <taxon>Myxococcales</taxon>
        <taxon>Cystobacterineae</taxon>
        <taxon>Myxococcaceae</taxon>
        <taxon>Corallococcus</taxon>
    </lineage>
</organism>
<dbReference type="SUPFAM" id="SSF55797">
    <property type="entry name" value="PR-1-like"/>
    <property type="match status" value="1"/>
</dbReference>
<dbReference type="PRINTS" id="PR00837">
    <property type="entry name" value="V5TPXLIKE"/>
</dbReference>
<evidence type="ECO:0000259" key="2">
    <source>
        <dbReference type="SMART" id="SM00198"/>
    </source>
</evidence>
<feature type="chain" id="PRO_5017476316" description="SCP domain-containing protein" evidence="1">
    <location>
        <begin position="41"/>
        <end position="203"/>
    </location>
</feature>
<dbReference type="Proteomes" id="UP000272888">
    <property type="component" value="Unassembled WGS sequence"/>
</dbReference>
<feature type="signal peptide" evidence="1">
    <location>
        <begin position="1"/>
        <end position="40"/>
    </location>
</feature>
<dbReference type="PROSITE" id="PS01010">
    <property type="entry name" value="CRISP_2"/>
    <property type="match status" value="1"/>
</dbReference>
<dbReference type="CDD" id="cd05382">
    <property type="entry name" value="CAP_GAPR1-like"/>
    <property type="match status" value="1"/>
</dbReference>
<dbReference type="InterPro" id="IPR001283">
    <property type="entry name" value="CRISP-related"/>
</dbReference>
<dbReference type="GO" id="GO:0005576">
    <property type="term" value="C:extracellular region"/>
    <property type="evidence" value="ECO:0007669"/>
    <property type="project" value="InterPro"/>
</dbReference>
<gene>
    <name evidence="3" type="ORF">D7V93_39905</name>
</gene>
<dbReference type="PANTHER" id="PTHR10334">
    <property type="entry name" value="CYSTEINE-RICH SECRETORY PROTEIN-RELATED"/>
    <property type="match status" value="1"/>
</dbReference>
<feature type="domain" description="SCP" evidence="2">
    <location>
        <begin position="50"/>
        <end position="194"/>
    </location>
</feature>
<dbReference type="InterPro" id="IPR014044">
    <property type="entry name" value="CAP_dom"/>
</dbReference>
<sequence>MSVVTRWGRRRSVPARSLQTMRTHRVVMTLLMLASPSAFARDPFPDITNAELSTLLVTLHNSYRAQHHAPALTVDASIVAYAKTRARTVSTFEGLSEGHRGLDHKYGENLYWAGSSTNAEQSTQLVTAAVKAWYNEIAHYNFKNGGFSAGTGHFTQLVWKGTTKIGCAVARGKGSKWYETYVVCNYLAPGNMMGDFQKNVLPK</sequence>
<dbReference type="FunFam" id="3.40.33.10:FF:000010">
    <property type="entry name" value="Predicted protein"/>
    <property type="match status" value="1"/>
</dbReference>
<accession>A0A3A8NCQ1</accession>
<evidence type="ECO:0000256" key="1">
    <source>
        <dbReference type="SAM" id="SignalP"/>
    </source>
</evidence>
<keyword evidence="1" id="KW-0732">Signal</keyword>
<dbReference type="PROSITE" id="PS01009">
    <property type="entry name" value="CRISP_1"/>
    <property type="match status" value="1"/>
</dbReference>
<dbReference type="SMART" id="SM00198">
    <property type="entry name" value="SCP"/>
    <property type="match status" value="1"/>
</dbReference>
<evidence type="ECO:0000313" key="3">
    <source>
        <dbReference type="EMBL" id="RKH39961.1"/>
    </source>
</evidence>
<dbReference type="Pfam" id="PF00188">
    <property type="entry name" value="CAP"/>
    <property type="match status" value="1"/>
</dbReference>
<protein>
    <recommendedName>
        <fullName evidence="2">SCP domain-containing protein</fullName>
    </recommendedName>
</protein>
<dbReference type="InterPro" id="IPR034113">
    <property type="entry name" value="SCP_GAPR1-like"/>
</dbReference>
<name>A0A3A8NCQ1_9BACT</name>
<evidence type="ECO:0000313" key="4">
    <source>
        <dbReference type="Proteomes" id="UP000272888"/>
    </source>
</evidence>
<dbReference type="AlphaFoldDB" id="A0A3A8NCQ1"/>
<dbReference type="InterPro" id="IPR018244">
    <property type="entry name" value="Allrgn_V5/Tpx1_CS"/>
</dbReference>
<dbReference type="Gene3D" id="3.40.33.10">
    <property type="entry name" value="CAP"/>
    <property type="match status" value="1"/>
</dbReference>
<dbReference type="InterPro" id="IPR035940">
    <property type="entry name" value="CAP_sf"/>
</dbReference>
<reference evidence="4" key="1">
    <citation type="submission" date="2018-09" db="EMBL/GenBank/DDBJ databases">
        <authorList>
            <person name="Livingstone P.G."/>
            <person name="Whitworth D.E."/>
        </authorList>
    </citation>
    <scope>NUCLEOTIDE SEQUENCE [LARGE SCALE GENOMIC DNA]</scope>
    <source>
        <strain evidence="4">CA051B</strain>
    </source>
</reference>
<dbReference type="EMBL" id="RAWB01000773">
    <property type="protein sequence ID" value="RKH39961.1"/>
    <property type="molecule type" value="Genomic_DNA"/>
</dbReference>
<comment type="caution">
    <text evidence="3">The sequence shown here is derived from an EMBL/GenBank/DDBJ whole genome shotgun (WGS) entry which is preliminary data.</text>
</comment>
<proteinExistence type="predicted"/>